<evidence type="ECO:0000313" key="2">
    <source>
        <dbReference type="Proteomes" id="UP000238390"/>
    </source>
</evidence>
<organism evidence="1 2">
    <name type="scientific">Pseudomonas paraeruginosa</name>
    <dbReference type="NCBI Taxonomy" id="2994495"/>
    <lineage>
        <taxon>Bacteria</taxon>
        <taxon>Pseudomonadati</taxon>
        <taxon>Pseudomonadota</taxon>
        <taxon>Gammaproteobacteria</taxon>
        <taxon>Pseudomonadales</taxon>
        <taxon>Pseudomonadaceae</taxon>
        <taxon>Pseudomonas</taxon>
    </lineage>
</organism>
<dbReference type="EMBL" id="CP027169">
    <property type="protein sequence ID" value="AVK04812.1"/>
    <property type="molecule type" value="Genomic_DNA"/>
</dbReference>
<reference evidence="1 2" key="1">
    <citation type="submission" date="2018-02" db="EMBL/GenBank/DDBJ databases">
        <title>FDA/CDC Antimicrobial Resistant Isolate Bank Genome Sequencing.</title>
        <authorList>
            <person name="Benahmed F.H."/>
            <person name="Lutgring J.D."/>
            <person name="Yoo B."/>
            <person name="Machado M."/>
            <person name="Brown A."/>
            <person name="McAllister G."/>
            <person name="Perry A."/>
            <person name="Halpin A.L."/>
            <person name="Vavikolanu K."/>
            <person name="Ott S."/>
            <person name="Zhao X."/>
            <person name="Tallon L.J."/>
            <person name="Sadzewicz L."/>
            <person name="Aluvathingal J."/>
            <person name="Nadendla S."/>
            <person name="Voskania-kordi A."/>
            <person name="Simonyan V."/>
            <person name="Patel J."/>
            <person name="Shawar R.M."/>
        </authorList>
    </citation>
    <scope>NUCLEOTIDE SEQUENCE [LARGE SCALE GENOMIC DNA]</scope>
    <source>
        <strain evidence="1 2">AR_0356</strain>
    </source>
</reference>
<keyword evidence="2" id="KW-1185">Reference proteome</keyword>
<sequence>MALLVPVFLPSSGPSYSRRARSSPRKAGFFMPVAWKTGVDLSVTT</sequence>
<dbReference type="Proteomes" id="UP000238390">
    <property type="component" value="Chromosome"/>
</dbReference>
<accession>A0A2R3IS96</accession>
<evidence type="ECO:0000313" key="1">
    <source>
        <dbReference type="EMBL" id="AVK04812.1"/>
    </source>
</evidence>
<name>A0A2R3IS96_9PSED</name>
<proteinExistence type="predicted"/>
<gene>
    <name evidence="1" type="ORF">CSB93_1800</name>
</gene>
<protein>
    <submittedName>
        <fullName evidence="1">Uncharacterized protein</fullName>
    </submittedName>
</protein>
<dbReference type="AlphaFoldDB" id="A0A2R3IS96"/>